<dbReference type="FunFam" id="3.40.50.300:FF:001763">
    <property type="entry name" value="Ras family gtpase"/>
    <property type="match status" value="1"/>
</dbReference>
<dbReference type="SUPFAM" id="SSF89837">
    <property type="entry name" value="Doublecortin (DC)"/>
    <property type="match status" value="1"/>
</dbReference>
<evidence type="ECO:0000256" key="3">
    <source>
        <dbReference type="ARBA" id="ARBA00022741"/>
    </source>
</evidence>
<evidence type="ECO:0000313" key="10">
    <source>
        <dbReference type="Proteomes" id="UP000332933"/>
    </source>
</evidence>
<proteinExistence type="predicted"/>
<dbReference type="GO" id="GO:0005525">
    <property type="term" value="F:GTP binding"/>
    <property type="evidence" value="ECO:0007669"/>
    <property type="project" value="UniProtKB-KW"/>
</dbReference>
<protein>
    <submittedName>
        <fullName evidence="9">Aste57867_24495 protein</fullName>
    </submittedName>
</protein>
<comment type="subcellular location">
    <subcellularLocation>
        <location evidence="1">Cell membrane</location>
    </subcellularLocation>
</comment>
<evidence type="ECO:0000256" key="5">
    <source>
        <dbReference type="ARBA" id="ARBA00023134"/>
    </source>
</evidence>
<dbReference type="PROSITE" id="PS51420">
    <property type="entry name" value="RHO"/>
    <property type="match status" value="1"/>
</dbReference>
<dbReference type="PROSITE" id="PS51421">
    <property type="entry name" value="RAS"/>
    <property type="match status" value="1"/>
</dbReference>
<evidence type="ECO:0000256" key="1">
    <source>
        <dbReference type="ARBA" id="ARBA00004236"/>
    </source>
</evidence>
<reference evidence="9 10" key="1">
    <citation type="submission" date="2019-03" db="EMBL/GenBank/DDBJ databases">
        <authorList>
            <person name="Gaulin E."/>
            <person name="Dumas B."/>
        </authorList>
    </citation>
    <scope>NUCLEOTIDE SEQUENCE [LARGE SCALE GENOMIC DNA]</scope>
    <source>
        <strain evidence="9">CBS 568.67</strain>
    </source>
</reference>
<keyword evidence="4" id="KW-0378">Hydrolase</keyword>
<dbReference type="Proteomes" id="UP000332933">
    <property type="component" value="Unassembled WGS sequence"/>
</dbReference>
<dbReference type="PRINTS" id="PR00449">
    <property type="entry name" value="RASTRNSFRMNG"/>
</dbReference>
<keyword evidence="10" id="KW-1185">Reference proteome</keyword>
<evidence type="ECO:0000256" key="6">
    <source>
        <dbReference type="ARBA" id="ARBA00023136"/>
    </source>
</evidence>
<dbReference type="GO" id="GO:0003924">
    <property type="term" value="F:GTPase activity"/>
    <property type="evidence" value="ECO:0007669"/>
    <property type="project" value="InterPro"/>
</dbReference>
<dbReference type="SMART" id="SM00173">
    <property type="entry name" value="RAS"/>
    <property type="match status" value="1"/>
</dbReference>
<feature type="domain" description="KHA" evidence="7">
    <location>
        <begin position="4"/>
        <end position="85"/>
    </location>
</feature>
<dbReference type="NCBIfam" id="TIGR00231">
    <property type="entry name" value="small_GTP"/>
    <property type="match status" value="1"/>
</dbReference>
<dbReference type="EMBL" id="VJMH01007404">
    <property type="protein sequence ID" value="KAF0683461.1"/>
    <property type="molecule type" value="Genomic_DNA"/>
</dbReference>
<evidence type="ECO:0000313" key="8">
    <source>
        <dbReference type="EMBL" id="KAF0683461.1"/>
    </source>
</evidence>
<gene>
    <name evidence="9" type="primary">Aste57867_24495</name>
    <name evidence="8" type="ORF">As57867_024418</name>
    <name evidence="9" type="ORF">ASTE57867_24495</name>
</gene>
<keyword evidence="5" id="KW-0342">GTP-binding</keyword>
<reference evidence="8" key="2">
    <citation type="submission" date="2019-06" db="EMBL/GenBank/DDBJ databases">
        <title>Genomics analysis of Aphanomyces spp. identifies a new class of oomycete effector associated with host adaptation.</title>
        <authorList>
            <person name="Gaulin E."/>
        </authorList>
    </citation>
    <scope>NUCLEOTIDE SEQUENCE</scope>
    <source>
        <strain evidence="8">CBS 578.67</strain>
    </source>
</reference>
<dbReference type="GO" id="GO:0005886">
    <property type="term" value="C:plasma membrane"/>
    <property type="evidence" value="ECO:0007669"/>
    <property type="project" value="UniProtKB-SubCell"/>
</dbReference>
<dbReference type="OrthoDB" id="5976022at2759"/>
<evidence type="ECO:0000313" key="9">
    <source>
        <dbReference type="EMBL" id="VFU01134.1"/>
    </source>
</evidence>
<dbReference type="InterPro" id="IPR001806">
    <property type="entry name" value="Small_GTPase"/>
</dbReference>
<dbReference type="EMBL" id="CAADRA010007430">
    <property type="protein sequence ID" value="VFU01134.1"/>
    <property type="molecule type" value="Genomic_DNA"/>
</dbReference>
<dbReference type="Pfam" id="PF11834">
    <property type="entry name" value="KHA"/>
    <property type="match status" value="1"/>
</dbReference>
<dbReference type="PROSITE" id="PS51419">
    <property type="entry name" value="RAB"/>
    <property type="match status" value="1"/>
</dbReference>
<dbReference type="GO" id="GO:0035556">
    <property type="term" value="P:intracellular signal transduction"/>
    <property type="evidence" value="ECO:0007669"/>
    <property type="project" value="InterPro"/>
</dbReference>
<organism evidence="9 10">
    <name type="scientific">Aphanomyces stellatus</name>
    <dbReference type="NCBI Taxonomy" id="120398"/>
    <lineage>
        <taxon>Eukaryota</taxon>
        <taxon>Sar</taxon>
        <taxon>Stramenopiles</taxon>
        <taxon>Oomycota</taxon>
        <taxon>Saprolegniomycetes</taxon>
        <taxon>Saprolegniales</taxon>
        <taxon>Verrucalvaceae</taxon>
        <taxon>Aphanomyces</taxon>
    </lineage>
</organism>
<dbReference type="InterPro" id="IPR005225">
    <property type="entry name" value="Small_GTP-bd"/>
</dbReference>
<dbReference type="SMART" id="SM00175">
    <property type="entry name" value="RAB"/>
    <property type="match status" value="1"/>
</dbReference>
<dbReference type="PANTHER" id="PTHR24070">
    <property type="entry name" value="RAS, DI-RAS, AND RHEB FAMILY MEMBERS OF SMALL GTPASE SUPERFAMILY"/>
    <property type="match status" value="1"/>
</dbReference>
<keyword evidence="2" id="KW-1003">Cell membrane</keyword>
<dbReference type="InterPro" id="IPR020849">
    <property type="entry name" value="Small_GTPase_Ras-type"/>
</dbReference>
<evidence type="ECO:0000256" key="2">
    <source>
        <dbReference type="ARBA" id="ARBA00022475"/>
    </source>
</evidence>
<accession>A0A485LQM7</accession>
<evidence type="ECO:0000256" key="4">
    <source>
        <dbReference type="ARBA" id="ARBA00022801"/>
    </source>
</evidence>
<name>A0A485LQM7_9STRA</name>
<sequence length="273" mass="30424">METRVFVYKNEARAQAKVVTVKSTDSLATLKSACGKKLGIKAKRIFNATGGDVNSVAELANNDTLYVSTGEVFYKFAAGAPSTTGQETMQVSVLGSGGVGKSALTLRFVRDYFMHDWDPTIEDAYRKSIDVDGRLCLLEILDTAGQDDFESLRTQWMMDRHAYVFVYSMDSKSSLQQLEPFFELHQRINEYKRPMPPIVLVANKCDLVKENPSLRQVSSDEGRAVAASYKAVYMETSALTGENVSSIFEDVVRSVRRTKQAKPPRKRTACTIL</sequence>
<dbReference type="InterPro" id="IPR027417">
    <property type="entry name" value="P-loop_NTPase"/>
</dbReference>
<keyword evidence="3" id="KW-0547">Nucleotide-binding</keyword>
<dbReference type="Gene3D" id="3.40.50.300">
    <property type="entry name" value="P-loop containing nucleotide triphosphate hydrolases"/>
    <property type="match status" value="1"/>
</dbReference>
<dbReference type="InterPro" id="IPR021789">
    <property type="entry name" value="KHA_dom"/>
</dbReference>
<evidence type="ECO:0000259" key="7">
    <source>
        <dbReference type="PROSITE" id="PS51490"/>
    </source>
</evidence>
<dbReference type="GO" id="GO:0061118">
    <property type="term" value="P:regulation of positive chemotaxis to cAMP"/>
    <property type="evidence" value="ECO:0007669"/>
    <property type="project" value="UniProtKB-ARBA"/>
</dbReference>
<dbReference type="SMART" id="SM00174">
    <property type="entry name" value="RHO"/>
    <property type="match status" value="1"/>
</dbReference>
<dbReference type="InterPro" id="IPR036572">
    <property type="entry name" value="Doublecortin_dom_sf"/>
</dbReference>
<dbReference type="AlphaFoldDB" id="A0A485LQM7"/>
<dbReference type="SUPFAM" id="SSF52540">
    <property type="entry name" value="P-loop containing nucleoside triphosphate hydrolases"/>
    <property type="match status" value="1"/>
</dbReference>
<dbReference type="PROSITE" id="PS51490">
    <property type="entry name" value="KHA"/>
    <property type="match status" value="1"/>
</dbReference>
<keyword evidence="6" id="KW-0472">Membrane</keyword>
<dbReference type="CDD" id="cd00876">
    <property type="entry name" value="Ras"/>
    <property type="match status" value="1"/>
</dbReference>
<dbReference type="Pfam" id="PF00071">
    <property type="entry name" value="Ras"/>
    <property type="match status" value="1"/>
</dbReference>